<dbReference type="Proteomes" id="UP000704467">
    <property type="component" value="Unassembled WGS sequence"/>
</dbReference>
<evidence type="ECO:0008006" key="3">
    <source>
        <dbReference type="Google" id="ProtNLM"/>
    </source>
</evidence>
<reference evidence="1 2" key="1">
    <citation type="submission" date="2020-03" db="EMBL/GenBank/DDBJ databases">
        <title>Whole genome sequencing of clinical and environmental type strains of Ochrobactrum.</title>
        <authorList>
            <person name="Dharne M."/>
        </authorList>
    </citation>
    <scope>NUCLEOTIDE SEQUENCE [LARGE SCALE GENOMIC DNA]</scope>
    <source>
        <strain evidence="1 2">CIP 109452</strain>
    </source>
</reference>
<organism evidence="1 2">
    <name type="scientific">Brucella haematophila</name>
    <dbReference type="NCBI Taxonomy" id="419474"/>
    <lineage>
        <taxon>Bacteria</taxon>
        <taxon>Pseudomonadati</taxon>
        <taxon>Pseudomonadota</taxon>
        <taxon>Alphaproteobacteria</taxon>
        <taxon>Hyphomicrobiales</taxon>
        <taxon>Brucellaceae</taxon>
        <taxon>Brucella/Ochrobactrum group</taxon>
        <taxon>Brucella</taxon>
    </lineage>
</organism>
<accession>A0ABX1DMK0</accession>
<sequence length="59" mass="6743">MVDMLFIESYRLKVLSAPRGYKSETCGNCQSQQLQIVSPAALFQVTFSERRTKSASFRH</sequence>
<protein>
    <recommendedName>
        <fullName evidence="3">Transposase</fullName>
    </recommendedName>
</protein>
<proteinExistence type="predicted"/>
<name>A0ABX1DMK0_9HYPH</name>
<dbReference type="EMBL" id="JAAVLN010000002">
    <property type="protein sequence ID" value="NKC04164.1"/>
    <property type="molecule type" value="Genomic_DNA"/>
</dbReference>
<comment type="caution">
    <text evidence="1">The sequence shown here is derived from an EMBL/GenBank/DDBJ whole genome shotgun (WGS) entry which is preliminary data.</text>
</comment>
<evidence type="ECO:0000313" key="1">
    <source>
        <dbReference type="EMBL" id="NKC04164.1"/>
    </source>
</evidence>
<evidence type="ECO:0000313" key="2">
    <source>
        <dbReference type="Proteomes" id="UP000704467"/>
    </source>
</evidence>
<keyword evidence="2" id="KW-1185">Reference proteome</keyword>
<gene>
    <name evidence="1" type="ORF">HED55_15710</name>
</gene>